<organism evidence="2 3">
    <name type="scientific">Actinomadura rugatobispora</name>
    <dbReference type="NCBI Taxonomy" id="1994"/>
    <lineage>
        <taxon>Bacteria</taxon>
        <taxon>Bacillati</taxon>
        <taxon>Actinomycetota</taxon>
        <taxon>Actinomycetes</taxon>
        <taxon>Streptosporangiales</taxon>
        <taxon>Thermomonosporaceae</taxon>
        <taxon>Actinomadura</taxon>
    </lineage>
</organism>
<evidence type="ECO:0008006" key="4">
    <source>
        <dbReference type="Google" id="ProtNLM"/>
    </source>
</evidence>
<dbReference type="EMBL" id="JBHSON010000053">
    <property type="protein sequence ID" value="MFC5750371.1"/>
    <property type="molecule type" value="Genomic_DNA"/>
</dbReference>
<accession>A0ABW1A5F7</accession>
<reference evidence="3" key="1">
    <citation type="journal article" date="2019" name="Int. J. Syst. Evol. Microbiol.">
        <title>The Global Catalogue of Microorganisms (GCM) 10K type strain sequencing project: providing services to taxonomists for standard genome sequencing and annotation.</title>
        <authorList>
            <consortium name="The Broad Institute Genomics Platform"/>
            <consortium name="The Broad Institute Genome Sequencing Center for Infectious Disease"/>
            <person name="Wu L."/>
            <person name="Ma J."/>
        </authorList>
    </citation>
    <scope>NUCLEOTIDE SEQUENCE [LARGE SCALE GENOMIC DNA]</scope>
    <source>
        <strain evidence="3">KCTC 42087</strain>
    </source>
</reference>
<gene>
    <name evidence="2" type="ORF">ACFPZN_32500</name>
</gene>
<feature type="compositionally biased region" description="Polar residues" evidence="1">
    <location>
        <begin position="1"/>
        <end position="14"/>
    </location>
</feature>
<name>A0ABW1A5F7_9ACTN</name>
<proteinExistence type="predicted"/>
<evidence type="ECO:0000256" key="1">
    <source>
        <dbReference type="SAM" id="MobiDB-lite"/>
    </source>
</evidence>
<keyword evidence="3" id="KW-1185">Reference proteome</keyword>
<sequence>MTPSWTIRHFSQANPKGRDQGDVPALLRRVADSIEELGPVKVQDLILHEEITEDGPWVSATVYFHPADPAGAS</sequence>
<dbReference type="RefSeq" id="WP_378286110.1">
    <property type="nucleotide sequence ID" value="NZ_JBHSON010000053.1"/>
</dbReference>
<protein>
    <recommendedName>
        <fullName evidence="4">4-oxalocrotonate tautomerase domain-containing protein</fullName>
    </recommendedName>
</protein>
<evidence type="ECO:0000313" key="3">
    <source>
        <dbReference type="Proteomes" id="UP001596074"/>
    </source>
</evidence>
<feature type="region of interest" description="Disordered" evidence="1">
    <location>
        <begin position="1"/>
        <end position="21"/>
    </location>
</feature>
<evidence type="ECO:0000313" key="2">
    <source>
        <dbReference type="EMBL" id="MFC5750371.1"/>
    </source>
</evidence>
<comment type="caution">
    <text evidence="2">The sequence shown here is derived from an EMBL/GenBank/DDBJ whole genome shotgun (WGS) entry which is preliminary data.</text>
</comment>
<dbReference type="Proteomes" id="UP001596074">
    <property type="component" value="Unassembled WGS sequence"/>
</dbReference>